<comment type="subcellular location">
    <subcellularLocation>
        <location evidence="1">Membrane</location>
        <topology evidence="1">Multi-pass membrane protein</topology>
    </subcellularLocation>
</comment>
<keyword evidence="4" id="KW-0297">G-protein coupled receptor</keyword>
<dbReference type="OrthoDB" id="9370401at2759"/>
<dbReference type="EMBL" id="KQ964422">
    <property type="protein sequence ID" value="KXN74519.1"/>
    <property type="molecule type" value="Genomic_DNA"/>
</dbReference>
<evidence type="ECO:0000313" key="11">
    <source>
        <dbReference type="Proteomes" id="UP000070444"/>
    </source>
</evidence>
<evidence type="ECO:0000313" key="10">
    <source>
        <dbReference type="EMBL" id="KXN74519.1"/>
    </source>
</evidence>
<evidence type="ECO:0000256" key="5">
    <source>
        <dbReference type="ARBA" id="ARBA00023136"/>
    </source>
</evidence>
<keyword evidence="2 8" id="KW-0812">Transmembrane</keyword>
<gene>
    <name evidence="10" type="ORF">CONCODRAFT_143964</name>
</gene>
<keyword evidence="7" id="KW-0807">Transducer</keyword>
<dbReference type="GO" id="GO:0004930">
    <property type="term" value="F:G protein-coupled receptor activity"/>
    <property type="evidence" value="ECO:0007669"/>
    <property type="project" value="UniProtKB-KW"/>
</dbReference>
<dbReference type="InterPro" id="IPR017452">
    <property type="entry name" value="GPCR_Rhodpsn_7TM"/>
</dbReference>
<accession>A0A137PHN9</accession>
<dbReference type="Proteomes" id="UP000070444">
    <property type="component" value="Unassembled WGS sequence"/>
</dbReference>
<evidence type="ECO:0000256" key="7">
    <source>
        <dbReference type="ARBA" id="ARBA00023224"/>
    </source>
</evidence>
<feature type="transmembrane region" description="Helical" evidence="8">
    <location>
        <begin position="235"/>
        <end position="257"/>
    </location>
</feature>
<evidence type="ECO:0000256" key="6">
    <source>
        <dbReference type="ARBA" id="ARBA00023170"/>
    </source>
</evidence>
<dbReference type="GO" id="GO:0005886">
    <property type="term" value="C:plasma membrane"/>
    <property type="evidence" value="ECO:0007669"/>
    <property type="project" value="TreeGrafter"/>
</dbReference>
<evidence type="ECO:0000256" key="3">
    <source>
        <dbReference type="ARBA" id="ARBA00022989"/>
    </source>
</evidence>
<feature type="domain" description="G-protein coupled receptors family 1 profile" evidence="9">
    <location>
        <begin position="31"/>
        <end position="298"/>
    </location>
</feature>
<evidence type="ECO:0000256" key="4">
    <source>
        <dbReference type="ARBA" id="ARBA00023040"/>
    </source>
</evidence>
<keyword evidence="5 8" id="KW-0472">Membrane</keyword>
<dbReference type="SUPFAM" id="SSF81321">
    <property type="entry name" value="Family A G protein-coupled receptor-like"/>
    <property type="match status" value="1"/>
</dbReference>
<proteinExistence type="predicted"/>
<organism evidence="10 11">
    <name type="scientific">Conidiobolus coronatus (strain ATCC 28846 / CBS 209.66 / NRRL 28638)</name>
    <name type="common">Delacroixia coronata</name>
    <dbReference type="NCBI Taxonomy" id="796925"/>
    <lineage>
        <taxon>Eukaryota</taxon>
        <taxon>Fungi</taxon>
        <taxon>Fungi incertae sedis</taxon>
        <taxon>Zoopagomycota</taxon>
        <taxon>Entomophthoromycotina</taxon>
        <taxon>Entomophthoromycetes</taxon>
        <taxon>Entomophthorales</taxon>
        <taxon>Ancylistaceae</taxon>
        <taxon>Conidiobolus</taxon>
    </lineage>
</organism>
<name>A0A137PHN9_CONC2</name>
<dbReference type="PANTHER" id="PTHR45695:SF9">
    <property type="entry name" value="LEUCOKININ RECEPTOR"/>
    <property type="match status" value="1"/>
</dbReference>
<protein>
    <submittedName>
        <fullName evidence="10">Family A G protein-coupled receptor-like protein</fullName>
    </submittedName>
</protein>
<dbReference type="PANTHER" id="PTHR45695">
    <property type="entry name" value="LEUCOKININ RECEPTOR-RELATED"/>
    <property type="match status" value="1"/>
</dbReference>
<feature type="transmembrane region" description="Helical" evidence="8">
    <location>
        <begin position="126"/>
        <end position="148"/>
    </location>
</feature>
<dbReference type="InterPro" id="IPR000276">
    <property type="entry name" value="GPCR_Rhodpsn"/>
</dbReference>
<feature type="transmembrane region" description="Helical" evidence="8">
    <location>
        <begin position="48"/>
        <end position="72"/>
    </location>
</feature>
<evidence type="ECO:0000259" key="9">
    <source>
        <dbReference type="PROSITE" id="PS50262"/>
    </source>
</evidence>
<feature type="transmembrane region" description="Helical" evidence="8">
    <location>
        <begin position="20"/>
        <end position="41"/>
    </location>
</feature>
<feature type="transmembrane region" description="Helical" evidence="8">
    <location>
        <begin position="92"/>
        <end position="114"/>
    </location>
</feature>
<keyword evidence="3 8" id="KW-1133">Transmembrane helix</keyword>
<reference evidence="10 11" key="1">
    <citation type="journal article" date="2015" name="Genome Biol. Evol.">
        <title>Phylogenomic analyses indicate that early fungi evolved digesting cell walls of algal ancestors of land plants.</title>
        <authorList>
            <person name="Chang Y."/>
            <person name="Wang S."/>
            <person name="Sekimoto S."/>
            <person name="Aerts A.L."/>
            <person name="Choi C."/>
            <person name="Clum A."/>
            <person name="LaButti K.M."/>
            <person name="Lindquist E.A."/>
            <person name="Yee Ngan C."/>
            <person name="Ohm R.A."/>
            <person name="Salamov A.A."/>
            <person name="Grigoriev I.V."/>
            <person name="Spatafora J.W."/>
            <person name="Berbee M.L."/>
        </authorList>
    </citation>
    <scope>NUCLEOTIDE SEQUENCE [LARGE SCALE GENOMIC DNA]</scope>
    <source>
        <strain evidence="10 11">NRRL 28638</strain>
    </source>
</reference>
<dbReference type="Gene3D" id="1.20.1070.10">
    <property type="entry name" value="Rhodopsin 7-helix transmembrane proteins"/>
    <property type="match status" value="1"/>
</dbReference>
<dbReference type="PROSITE" id="PS50262">
    <property type="entry name" value="G_PROTEIN_RECEP_F1_2"/>
    <property type="match status" value="1"/>
</dbReference>
<evidence type="ECO:0000256" key="1">
    <source>
        <dbReference type="ARBA" id="ARBA00004141"/>
    </source>
</evidence>
<sequence>MSDQEFILSNPSVTIATEITMFIICIVGLFLNGLAVYITLFRHRSKNAAIWLMIYIAVADILFSVQDIAATISKWATSHQVMLNPWFCQSTGMFFTLLIMSSTDGVGLLSLLRALSIVRNIEIREVYWYISIGVLIIFNSTLCIFAALNQVMRVMESEAYCQASFRKNQISRFFSGFMLTKYTIMLLIILVSYFCITIKFHQTASKLNFKNNDDSSYYVGDKPAAAYQRWVITRLLILVFMYMICFLPELIVLIYTISTNTQRSPVADAVVSSGIAFMVIVNSVFLLFYNQENRKILFGILPSWILLYSPNLEIQELNSL</sequence>
<keyword evidence="6 10" id="KW-0675">Receptor</keyword>
<evidence type="ECO:0000256" key="2">
    <source>
        <dbReference type="ARBA" id="ARBA00022692"/>
    </source>
</evidence>
<dbReference type="PRINTS" id="PR00237">
    <property type="entry name" value="GPCRRHODOPSN"/>
</dbReference>
<dbReference type="Pfam" id="PF00001">
    <property type="entry name" value="7tm_1"/>
    <property type="match status" value="1"/>
</dbReference>
<feature type="transmembrane region" description="Helical" evidence="8">
    <location>
        <begin position="269"/>
        <end position="289"/>
    </location>
</feature>
<dbReference type="AlphaFoldDB" id="A0A137PHN9"/>
<evidence type="ECO:0000256" key="8">
    <source>
        <dbReference type="SAM" id="Phobius"/>
    </source>
</evidence>
<feature type="transmembrane region" description="Helical" evidence="8">
    <location>
        <begin position="182"/>
        <end position="200"/>
    </location>
</feature>
<keyword evidence="11" id="KW-1185">Reference proteome</keyword>